<evidence type="ECO:0000313" key="2">
    <source>
        <dbReference type="EMBL" id="RYN62688.1"/>
    </source>
</evidence>
<evidence type="ECO:0000256" key="1">
    <source>
        <dbReference type="SAM" id="MobiDB-lite"/>
    </source>
</evidence>
<feature type="region of interest" description="Disordered" evidence="1">
    <location>
        <begin position="514"/>
        <end position="620"/>
    </location>
</feature>
<proteinExistence type="predicted"/>
<dbReference type="EMBL" id="PDXD01000096">
    <property type="protein sequence ID" value="RYN62688.1"/>
    <property type="molecule type" value="Genomic_DNA"/>
</dbReference>
<feature type="compositionally biased region" description="Basic and acidic residues" evidence="1">
    <location>
        <begin position="600"/>
        <end position="611"/>
    </location>
</feature>
<evidence type="ECO:0000313" key="3">
    <source>
        <dbReference type="Proteomes" id="UP000291422"/>
    </source>
</evidence>
<dbReference type="AlphaFoldDB" id="A0A4Q4MY19"/>
<accession>A0A4Q4MY19</accession>
<comment type="caution">
    <text evidence="2">The sequence shown here is derived from an EMBL/GenBank/DDBJ whole genome shotgun (WGS) entry which is preliminary data.</text>
</comment>
<dbReference type="VEuPathDB" id="FungiDB:CC77DRAFT_173880"/>
<gene>
    <name evidence="2" type="ORF">AA0117_g12896</name>
</gene>
<reference evidence="3" key="1">
    <citation type="journal article" date="2019" name="bioRxiv">
        <title>Genomics, evolutionary history and diagnostics of the Alternaria alternata species group including apple and Asian pear pathotypes.</title>
        <authorList>
            <person name="Armitage A.D."/>
            <person name="Cockerton H.M."/>
            <person name="Sreenivasaprasad S."/>
            <person name="Woodhall J.W."/>
            <person name="Lane C.R."/>
            <person name="Harrison R.J."/>
            <person name="Clarkson J.P."/>
        </authorList>
    </citation>
    <scope>NUCLEOTIDE SEQUENCE [LARGE SCALE GENOMIC DNA]</scope>
    <source>
        <strain evidence="3">FERA 1177</strain>
    </source>
</reference>
<dbReference type="Proteomes" id="UP000291422">
    <property type="component" value="Unassembled WGS sequence"/>
</dbReference>
<name>A0A4Q4MY19_ALTAL</name>
<feature type="region of interest" description="Disordered" evidence="1">
    <location>
        <begin position="1"/>
        <end position="63"/>
    </location>
</feature>
<feature type="compositionally biased region" description="Basic and acidic residues" evidence="1">
    <location>
        <begin position="530"/>
        <end position="545"/>
    </location>
</feature>
<sequence>MARDEEKRVGMINPATNDDANITVEHGKPTTRTANDDDPVEERASAGNVASNPKNGGKMTLAPPNSSSIPLDLERLHILLTYSTLLALTRDASRPLVDLNMESQVRQLDAFLARDVTEDGVATHWSARSQCAERLSQYEKLCNELVPNLIAAIKKQSQVNLNTEPKNRVNGEKNPEHRSFYELFLTPNLVTMYGKLIEKMRKKDMSMNPDFDPWTDAVKYGKLIELFKTIYDHQYDFTNWKHTRPEPVFNQTPRREAEEFMRIMDDRDQIRVYHCIVTPLGKVFSQLDTIPEIAIKYSDEQLAKMWRDKTRPKYLIPDPAFVTVPAKQKDMTWANPDGVGKVWTRGKVSWPTIFKFMVFDKATNAYIHDHVIDIDVLDQINLNDETWVNRYRKKISQWRSRATGESTKVRDHWDDDERVLVYQFSNTWVMENGIDKFVPRIWDGEKHSLMAAVNKAGHARTAESVCAWAKRQMTDKPNEPLGLLYAEGQRIATRVDAGEIVPDDERYPDEAIDIASSLPISQPKKSSILKKPDTDHDHKRKHESDASDTLDELTSDSSNFNLDGDSDQGVDLAMETVDGNFHDDDPPSSPPRLSKRPKLTTKDKKDIRRDNEEQEANFTS</sequence>
<organism evidence="2 3">
    <name type="scientific">Alternaria alternata</name>
    <name type="common">Alternaria rot fungus</name>
    <name type="synonym">Torula alternata</name>
    <dbReference type="NCBI Taxonomy" id="5599"/>
    <lineage>
        <taxon>Eukaryota</taxon>
        <taxon>Fungi</taxon>
        <taxon>Dikarya</taxon>
        <taxon>Ascomycota</taxon>
        <taxon>Pezizomycotina</taxon>
        <taxon>Dothideomycetes</taxon>
        <taxon>Pleosporomycetidae</taxon>
        <taxon>Pleosporales</taxon>
        <taxon>Pleosporineae</taxon>
        <taxon>Pleosporaceae</taxon>
        <taxon>Alternaria</taxon>
        <taxon>Alternaria sect. Alternaria</taxon>
        <taxon>Alternaria alternata complex</taxon>
    </lineage>
</organism>
<protein>
    <submittedName>
        <fullName evidence="2">Uncharacterized protein</fullName>
    </submittedName>
</protein>